<feature type="domain" description="HTH tetR-type" evidence="5">
    <location>
        <begin position="6"/>
        <end position="66"/>
    </location>
</feature>
<dbReference type="Gene3D" id="1.10.357.10">
    <property type="entry name" value="Tetracycline Repressor, domain 2"/>
    <property type="match status" value="1"/>
</dbReference>
<dbReference type="Gene3D" id="1.10.10.60">
    <property type="entry name" value="Homeodomain-like"/>
    <property type="match status" value="1"/>
</dbReference>
<dbReference type="Pfam" id="PF16925">
    <property type="entry name" value="TetR_C_13"/>
    <property type="match status" value="1"/>
</dbReference>
<dbReference type="InterPro" id="IPR036271">
    <property type="entry name" value="Tet_transcr_reg_TetR-rel_C_sf"/>
</dbReference>
<keyword evidence="1" id="KW-0805">Transcription regulation</keyword>
<evidence type="ECO:0000256" key="3">
    <source>
        <dbReference type="ARBA" id="ARBA00023163"/>
    </source>
</evidence>
<evidence type="ECO:0000313" key="6">
    <source>
        <dbReference type="EMBL" id="TWE08017.1"/>
    </source>
</evidence>
<evidence type="ECO:0000256" key="2">
    <source>
        <dbReference type="ARBA" id="ARBA00023125"/>
    </source>
</evidence>
<sequence length="193" mass="22035">MGRQKEFIREEALRAAMETFWSKGYEGTSIPDLMHNMGISRSSLYETFGDKQSLLNEAVKYYSRLVGERKRSILANAMTVKQGLTVYFSYHMEMALAENWPGGCLITNLSIYQDYLDDETKALIQDRSETLEEAFYNLLEKGKETGELRPTLNSRKIARLLLSINHGINVVARVKRDKSLLEDISKSIVNLLA</sequence>
<keyword evidence="2 4" id="KW-0238">DNA-binding</keyword>
<dbReference type="InterPro" id="IPR001647">
    <property type="entry name" value="HTH_TetR"/>
</dbReference>
<dbReference type="Pfam" id="PF00440">
    <property type="entry name" value="TetR_N"/>
    <property type="match status" value="1"/>
</dbReference>
<evidence type="ECO:0000256" key="4">
    <source>
        <dbReference type="PROSITE-ProRule" id="PRU00335"/>
    </source>
</evidence>
<feature type="DNA-binding region" description="H-T-H motif" evidence="4">
    <location>
        <begin position="29"/>
        <end position="48"/>
    </location>
</feature>
<dbReference type="Proteomes" id="UP000319671">
    <property type="component" value="Unassembled WGS sequence"/>
</dbReference>
<dbReference type="EMBL" id="VIVN01000001">
    <property type="protein sequence ID" value="TWE08017.1"/>
    <property type="molecule type" value="Genomic_DNA"/>
</dbReference>
<accession>A0A561DXC8</accession>
<gene>
    <name evidence="6" type="ORF">FB550_10128</name>
</gene>
<organism evidence="6 7">
    <name type="scientific">Neobacillus bataviensis</name>
    <dbReference type="NCBI Taxonomy" id="220685"/>
    <lineage>
        <taxon>Bacteria</taxon>
        <taxon>Bacillati</taxon>
        <taxon>Bacillota</taxon>
        <taxon>Bacilli</taxon>
        <taxon>Bacillales</taxon>
        <taxon>Bacillaceae</taxon>
        <taxon>Neobacillus</taxon>
    </lineage>
</organism>
<dbReference type="SUPFAM" id="SSF46689">
    <property type="entry name" value="Homeodomain-like"/>
    <property type="match status" value="1"/>
</dbReference>
<proteinExistence type="predicted"/>
<dbReference type="InterPro" id="IPR011075">
    <property type="entry name" value="TetR_C"/>
</dbReference>
<dbReference type="PANTHER" id="PTHR47506:SF1">
    <property type="entry name" value="HTH-TYPE TRANSCRIPTIONAL REGULATOR YJDC"/>
    <property type="match status" value="1"/>
</dbReference>
<protein>
    <submittedName>
        <fullName evidence="6">TetR family transcriptional regulator</fullName>
    </submittedName>
</protein>
<keyword evidence="3" id="KW-0804">Transcription</keyword>
<dbReference type="PRINTS" id="PR00455">
    <property type="entry name" value="HTHTETR"/>
</dbReference>
<keyword evidence="7" id="KW-1185">Reference proteome</keyword>
<dbReference type="InterPro" id="IPR009057">
    <property type="entry name" value="Homeodomain-like_sf"/>
</dbReference>
<name>A0A561DXC8_9BACI</name>
<evidence type="ECO:0000256" key="1">
    <source>
        <dbReference type="ARBA" id="ARBA00023015"/>
    </source>
</evidence>
<reference evidence="6 7" key="1">
    <citation type="submission" date="2019-06" db="EMBL/GenBank/DDBJ databases">
        <title>Sorghum-associated microbial communities from plants grown in Nebraska, USA.</title>
        <authorList>
            <person name="Schachtman D."/>
        </authorList>
    </citation>
    <scope>NUCLEOTIDE SEQUENCE [LARGE SCALE GENOMIC DNA]</scope>
    <source>
        <strain evidence="6 7">2482</strain>
    </source>
</reference>
<comment type="caution">
    <text evidence="6">The sequence shown here is derived from an EMBL/GenBank/DDBJ whole genome shotgun (WGS) entry which is preliminary data.</text>
</comment>
<dbReference type="GO" id="GO:0003677">
    <property type="term" value="F:DNA binding"/>
    <property type="evidence" value="ECO:0007669"/>
    <property type="project" value="UniProtKB-UniRule"/>
</dbReference>
<dbReference type="SUPFAM" id="SSF48498">
    <property type="entry name" value="Tetracyclin repressor-like, C-terminal domain"/>
    <property type="match status" value="1"/>
</dbReference>
<dbReference type="PANTHER" id="PTHR47506">
    <property type="entry name" value="TRANSCRIPTIONAL REGULATORY PROTEIN"/>
    <property type="match status" value="1"/>
</dbReference>
<evidence type="ECO:0000313" key="7">
    <source>
        <dbReference type="Proteomes" id="UP000319671"/>
    </source>
</evidence>
<dbReference type="AlphaFoldDB" id="A0A561DXC8"/>
<evidence type="ECO:0000259" key="5">
    <source>
        <dbReference type="PROSITE" id="PS50977"/>
    </source>
</evidence>
<dbReference type="PROSITE" id="PS50977">
    <property type="entry name" value="HTH_TETR_2"/>
    <property type="match status" value="1"/>
</dbReference>